<evidence type="ECO:0000313" key="6">
    <source>
        <dbReference type="Proteomes" id="UP001228905"/>
    </source>
</evidence>
<dbReference type="Gene3D" id="3.40.30.120">
    <property type="match status" value="1"/>
</dbReference>
<keyword evidence="3" id="KW-0274">FAD</keyword>
<feature type="domain" description="FAD-binding" evidence="4">
    <location>
        <begin position="4"/>
        <end position="352"/>
    </location>
</feature>
<dbReference type="InterPro" id="IPR002938">
    <property type="entry name" value="FAD-bd"/>
</dbReference>
<gene>
    <name evidence="5" type="ORF">QO010_003808</name>
</gene>
<evidence type="ECO:0000256" key="2">
    <source>
        <dbReference type="ARBA" id="ARBA00022630"/>
    </source>
</evidence>
<dbReference type="EMBL" id="JAUSVS010000009">
    <property type="protein sequence ID" value="MDQ0466015.1"/>
    <property type="molecule type" value="Genomic_DNA"/>
</dbReference>
<keyword evidence="2" id="KW-0285">Flavoprotein</keyword>
<organism evidence="5 6">
    <name type="scientific">Caulobacter ginsengisoli</name>
    <dbReference type="NCBI Taxonomy" id="400775"/>
    <lineage>
        <taxon>Bacteria</taxon>
        <taxon>Pseudomonadati</taxon>
        <taxon>Pseudomonadota</taxon>
        <taxon>Alphaproteobacteria</taxon>
        <taxon>Caulobacterales</taxon>
        <taxon>Caulobacteraceae</taxon>
        <taxon>Caulobacter</taxon>
    </lineage>
</organism>
<comment type="caution">
    <text evidence="5">The sequence shown here is derived from an EMBL/GenBank/DDBJ whole genome shotgun (WGS) entry which is preliminary data.</text>
</comment>
<dbReference type="Gene3D" id="3.50.50.60">
    <property type="entry name" value="FAD/NAD(P)-binding domain"/>
    <property type="match status" value="1"/>
</dbReference>
<dbReference type="InterPro" id="IPR036188">
    <property type="entry name" value="FAD/NAD-bd_sf"/>
</dbReference>
<dbReference type="RefSeq" id="WP_307351803.1">
    <property type="nucleotide sequence ID" value="NZ_JAUSVS010000009.1"/>
</dbReference>
<evidence type="ECO:0000256" key="1">
    <source>
        <dbReference type="ARBA" id="ARBA00001974"/>
    </source>
</evidence>
<dbReference type="SUPFAM" id="SSF51905">
    <property type="entry name" value="FAD/NAD(P)-binding domain"/>
    <property type="match status" value="1"/>
</dbReference>
<keyword evidence="6" id="KW-1185">Reference proteome</keyword>
<dbReference type="PRINTS" id="PR00420">
    <property type="entry name" value="RNGMNOXGNASE"/>
</dbReference>
<evidence type="ECO:0000256" key="3">
    <source>
        <dbReference type="ARBA" id="ARBA00022827"/>
    </source>
</evidence>
<dbReference type="Proteomes" id="UP001228905">
    <property type="component" value="Unassembled WGS sequence"/>
</dbReference>
<dbReference type="Pfam" id="PF01494">
    <property type="entry name" value="FAD_binding_3"/>
    <property type="match status" value="1"/>
</dbReference>
<accession>A0ABU0IVH3</accession>
<evidence type="ECO:0000313" key="5">
    <source>
        <dbReference type="EMBL" id="MDQ0466015.1"/>
    </source>
</evidence>
<evidence type="ECO:0000259" key="4">
    <source>
        <dbReference type="Pfam" id="PF01494"/>
    </source>
</evidence>
<proteinExistence type="predicted"/>
<dbReference type="Gene3D" id="3.30.9.10">
    <property type="entry name" value="D-Amino Acid Oxidase, subunit A, domain 2"/>
    <property type="match status" value="1"/>
</dbReference>
<protein>
    <submittedName>
        <fullName evidence="5">2-polyprenyl-6-methoxyphenol hydroxylase-like FAD-dependent oxidoreductase</fullName>
    </submittedName>
</protein>
<comment type="cofactor">
    <cofactor evidence="1">
        <name>FAD</name>
        <dbReference type="ChEBI" id="CHEBI:57692"/>
    </cofactor>
</comment>
<reference evidence="5 6" key="1">
    <citation type="submission" date="2023-07" db="EMBL/GenBank/DDBJ databases">
        <title>Genomic Encyclopedia of Type Strains, Phase IV (KMG-IV): sequencing the most valuable type-strain genomes for metagenomic binning, comparative biology and taxonomic classification.</title>
        <authorList>
            <person name="Goeker M."/>
        </authorList>
    </citation>
    <scope>NUCLEOTIDE SEQUENCE [LARGE SCALE GENOMIC DNA]</scope>
    <source>
        <strain evidence="5 6">DSM 18695</strain>
    </source>
</reference>
<name>A0ABU0IVH3_9CAUL</name>
<dbReference type="InterPro" id="IPR050641">
    <property type="entry name" value="RIFMO-like"/>
</dbReference>
<sequence>MTHDTDVLIVGGSLNGLTTALLLARHGVRCIVVERHPDTTVQYKFAGISPRSMEIFRWAGIEQEIHASRTGDQKAGEIARARNLADPDLQFMGRPWSDMDTLSVATAETCDQDVLEPILRRHAAAGGADIRFHTELVDFTQNEDGVQATIRDLESGEASRVFAQWMIAADGVGGATRERLGIGRSGPGVLQHWMNLIFETDLEPFLQGRRFTSCFVSDINASVTPRPRRWLLSLQYRPDQGESPEDFDADRVRDLVRQAAGRQDVRVDLFDAREWAAAGFIADRFSHGRVFLLGDAAHSMPPTGGFGGNTGIHDAHNLAWKLAHVLNGRADPALLDTYDVERRHVAARTLAQALARLAAWFKDLSARLPPPEPIAPDANVIFGQHYPRGALAQGADPPPSGFSNPFEPTGAPGERAPHIWLADDRRALHDAIGDGFLLVSDSPAWIEAAGVAADRRGVTIATYSPHGDSRDAWREKYGVSPDGAVLVRPDGFIGWRAVDASGAPDQDLRGAFDRILGPASPR</sequence>
<dbReference type="Pfam" id="PF21274">
    <property type="entry name" value="Rng_hyd_C"/>
    <property type="match status" value="1"/>
</dbReference>
<dbReference type="PANTHER" id="PTHR43004">
    <property type="entry name" value="TRK SYSTEM POTASSIUM UPTAKE PROTEIN"/>
    <property type="match status" value="1"/>
</dbReference>
<dbReference type="PANTHER" id="PTHR43004:SF19">
    <property type="entry name" value="BINDING MONOOXYGENASE, PUTATIVE (JCVI)-RELATED"/>
    <property type="match status" value="1"/>
</dbReference>